<evidence type="ECO:0000256" key="8">
    <source>
        <dbReference type="ARBA" id="ARBA00023196"/>
    </source>
</evidence>
<evidence type="ECO:0000256" key="4">
    <source>
        <dbReference type="ARBA" id="ARBA00022448"/>
    </source>
</evidence>
<dbReference type="InterPro" id="IPR035968">
    <property type="entry name" value="ATP_synth_F1_ATPase_gsu"/>
</dbReference>
<keyword evidence="5 10" id="KW-0375">Hydrogen ion transport</keyword>
<dbReference type="RefSeq" id="WP_281795596.1">
    <property type="nucleotide sequence ID" value="NZ_BSDR01000001.1"/>
</dbReference>
<dbReference type="AlphaFoldDB" id="A0A9W6FVC0"/>
<dbReference type="NCBIfam" id="TIGR01146">
    <property type="entry name" value="ATPsyn_F1gamma"/>
    <property type="match status" value="1"/>
</dbReference>
<dbReference type="PANTHER" id="PTHR11693">
    <property type="entry name" value="ATP SYNTHASE GAMMA CHAIN"/>
    <property type="match status" value="1"/>
</dbReference>
<evidence type="ECO:0000313" key="12">
    <source>
        <dbReference type="Proteomes" id="UP001144372"/>
    </source>
</evidence>
<gene>
    <name evidence="10 11" type="primary">atpG</name>
    <name evidence="11" type="ORF">DAMNIGENAA_30480</name>
</gene>
<evidence type="ECO:0000256" key="6">
    <source>
        <dbReference type="ARBA" id="ARBA00023065"/>
    </source>
</evidence>
<dbReference type="PANTHER" id="PTHR11693:SF22">
    <property type="entry name" value="ATP SYNTHASE SUBUNIT GAMMA, MITOCHONDRIAL"/>
    <property type="match status" value="1"/>
</dbReference>
<comment type="similarity">
    <text evidence="3 10">Belongs to the ATPase gamma chain family.</text>
</comment>
<comment type="subcellular location">
    <subcellularLocation>
        <location evidence="10">Cell membrane</location>
        <topology evidence="10">Peripheral membrane protein</topology>
    </subcellularLocation>
    <subcellularLocation>
        <location evidence="2">Membrane</location>
        <topology evidence="2">Peripheral membrane protein</topology>
    </subcellularLocation>
</comment>
<evidence type="ECO:0000256" key="2">
    <source>
        <dbReference type="ARBA" id="ARBA00004170"/>
    </source>
</evidence>
<dbReference type="Proteomes" id="UP001144372">
    <property type="component" value="Unassembled WGS sequence"/>
</dbReference>
<keyword evidence="8 10" id="KW-0139">CF(1)</keyword>
<dbReference type="EMBL" id="BSDR01000001">
    <property type="protein sequence ID" value="GLI35615.1"/>
    <property type="molecule type" value="Genomic_DNA"/>
</dbReference>
<protein>
    <recommendedName>
        <fullName evidence="10">ATP synthase gamma chain</fullName>
    </recommendedName>
    <alternativeName>
        <fullName evidence="10">ATP synthase F1 sector gamma subunit</fullName>
    </alternativeName>
    <alternativeName>
        <fullName evidence="10">F-ATPase gamma subunit</fullName>
    </alternativeName>
</protein>
<evidence type="ECO:0000256" key="5">
    <source>
        <dbReference type="ARBA" id="ARBA00022781"/>
    </source>
</evidence>
<evidence type="ECO:0000256" key="9">
    <source>
        <dbReference type="ARBA" id="ARBA00023310"/>
    </source>
</evidence>
<dbReference type="GO" id="GO:0042777">
    <property type="term" value="P:proton motive force-driven plasma membrane ATP synthesis"/>
    <property type="evidence" value="ECO:0007669"/>
    <property type="project" value="UniProtKB-UniRule"/>
</dbReference>
<evidence type="ECO:0000313" key="11">
    <source>
        <dbReference type="EMBL" id="GLI35615.1"/>
    </source>
</evidence>
<comment type="subunit">
    <text evidence="10">F-type ATPases have 2 components, CF(1) - the catalytic core - and CF(0) - the membrane proton channel. CF(1) has five subunits: alpha(3), beta(3), gamma(1), delta(1), epsilon(1). CF(0) has three main subunits: a, b and c.</text>
</comment>
<dbReference type="GO" id="GO:0046933">
    <property type="term" value="F:proton-transporting ATP synthase activity, rotational mechanism"/>
    <property type="evidence" value="ECO:0007669"/>
    <property type="project" value="UniProtKB-UniRule"/>
</dbReference>
<dbReference type="InterPro" id="IPR000131">
    <property type="entry name" value="ATP_synth_F1_gsu"/>
</dbReference>
<name>A0A9W6FVC0_9BACT</name>
<dbReference type="Gene3D" id="1.10.287.80">
    <property type="entry name" value="ATP synthase, gamma subunit, helix hairpin domain"/>
    <property type="match status" value="2"/>
</dbReference>
<dbReference type="GO" id="GO:0005886">
    <property type="term" value="C:plasma membrane"/>
    <property type="evidence" value="ECO:0007669"/>
    <property type="project" value="UniProtKB-SubCell"/>
</dbReference>
<dbReference type="SUPFAM" id="SSF52943">
    <property type="entry name" value="ATP synthase (F1-ATPase), gamma subunit"/>
    <property type="match status" value="1"/>
</dbReference>
<organism evidence="11 12">
    <name type="scientific">Desulforhabdus amnigena</name>
    <dbReference type="NCBI Taxonomy" id="40218"/>
    <lineage>
        <taxon>Bacteria</taxon>
        <taxon>Pseudomonadati</taxon>
        <taxon>Thermodesulfobacteriota</taxon>
        <taxon>Syntrophobacteria</taxon>
        <taxon>Syntrophobacterales</taxon>
        <taxon>Syntrophobacteraceae</taxon>
        <taxon>Desulforhabdus</taxon>
    </lineage>
</organism>
<dbReference type="CDD" id="cd12151">
    <property type="entry name" value="F1-ATPase_gamma"/>
    <property type="match status" value="1"/>
</dbReference>
<evidence type="ECO:0000256" key="10">
    <source>
        <dbReference type="HAMAP-Rule" id="MF_00815"/>
    </source>
</evidence>
<reference evidence="11" key="1">
    <citation type="submission" date="2022-12" db="EMBL/GenBank/DDBJ databases">
        <title>Reference genome sequencing for broad-spectrum identification of bacterial and archaeal isolates by mass spectrometry.</title>
        <authorList>
            <person name="Sekiguchi Y."/>
            <person name="Tourlousse D.M."/>
        </authorList>
    </citation>
    <scope>NUCLEOTIDE SEQUENCE</scope>
    <source>
        <strain evidence="11">ASRB1</strain>
    </source>
</reference>
<proteinExistence type="inferred from homology"/>
<evidence type="ECO:0000256" key="1">
    <source>
        <dbReference type="ARBA" id="ARBA00003456"/>
    </source>
</evidence>
<dbReference type="HAMAP" id="MF_00815">
    <property type="entry name" value="ATP_synth_gamma_bact"/>
    <property type="match status" value="1"/>
</dbReference>
<keyword evidence="12" id="KW-1185">Reference proteome</keyword>
<keyword evidence="10" id="KW-1003">Cell membrane</keyword>
<accession>A0A9W6FVC0</accession>
<evidence type="ECO:0000256" key="7">
    <source>
        <dbReference type="ARBA" id="ARBA00023136"/>
    </source>
</evidence>
<keyword evidence="9 10" id="KW-0066">ATP synthesis</keyword>
<comment type="caution">
    <text evidence="11">The sequence shown here is derived from an EMBL/GenBank/DDBJ whole genome shotgun (WGS) entry which is preliminary data.</text>
</comment>
<comment type="function">
    <text evidence="1 10">Produces ATP from ADP in the presence of a proton gradient across the membrane. The gamma chain is believed to be important in regulating ATPase activity and the flow of protons through the CF(0) complex.</text>
</comment>
<dbReference type="PRINTS" id="PR00126">
    <property type="entry name" value="ATPASEGAMMA"/>
</dbReference>
<dbReference type="InterPro" id="IPR023632">
    <property type="entry name" value="ATP_synth_F1_gsu_CS"/>
</dbReference>
<dbReference type="Gene3D" id="3.40.1380.10">
    <property type="match status" value="1"/>
</dbReference>
<evidence type="ECO:0000256" key="3">
    <source>
        <dbReference type="ARBA" id="ARBA00007681"/>
    </source>
</evidence>
<dbReference type="PROSITE" id="PS00153">
    <property type="entry name" value="ATPASE_GAMMA"/>
    <property type="match status" value="1"/>
</dbReference>
<sequence length="292" mass="32589">MATLRDIKRKIDAVKKTSQITKAMNMVAAAKLRVAQQNMEKFHPYATKFNEVISRLAVGVEDDGSFELLKQREEVKNIELVLLTPDRGLCGSFNNNLIVTAEKFIAAKKAEGITVTLTAVGKKGYDYFRRRNIEISKRMTGILNKPSYDDAVDLGRELIAKFESGVCDEVYVIYSNFISIVRQAPAVFRMLPIAPEKTEGGEGGSNVEYIFEPSHDALLNDLLPNYVFIELLEYFYQTAVGEHAARMAAMENATSNCKELVRTLTLTYNKARQAGITKELMDIVGGAEALKK</sequence>
<keyword evidence="4 10" id="KW-0813">Transport</keyword>
<dbReference type="GO" id="GO:0045259">
    <property type="term" value="C:proton-transporting ATP synthase complex"/>
    <property type="evidence" value="ECO:0007669"/>
    <property type="project" value="UniProtKB-KW"/>
</dbReference>
<keyword evidence="7 10" id="KW-0472">Membrane</keyword>
<dbReference type="Pfam" id="PF00231">
    <property type="entry name" value="ATP-synt"/>
    <property type="match status" value="1"/>
</dbReference>
<dbReference type="GO" id="GO:0005524">
    <property type="term" value="F:ATP binding"/>
    <property type="evidence" value="ECO:0007669"/>
    <property type="project" value="UniProtKB-UniRule"/>
</dbReference>
<keyword evidence="6 10" id="KW-0406">Ion transport</keyword>